<accession>R4K8E6</accession>
<evidence type="ECO:0008006" key="3">
    <source>
        <dbReference type="Google" id="ProtNLM"/>
    </source>
</evidence>
<dbReference type="InterPro" id="IPR057006">
    <property type="entry name" value="Phage_TAC_19"/>
</dbReference>
<organism evidence="1 2">
    <name type="scientific">Clostridium pasteurianum BC1</name>
    <dbReference type="NCBI Taxonomy" id="86416"/>
    <lineage>
        <taxon>Bacteria</taxon>
        <taxon>Bacillati</taxon>
        <taxon>Bacillota</taxon>
        <taxon>Clostridia</taxon>
        <taxon>Eubacteriales</taxon>
        <taxon>Clostridiaceae</taxon>
        <taxon>Clostridium</taxon>
    </lineage>
</organism>
<evidence type="ECO:0000313" key="1">
    <source>
        <dbReference type="EMBL" id="AGK96804.1"/>
    </source>
</evidence>
<dbReference type="OrthoDB" id="2915540at2"/>
<name>R4K8E6_CLOPA</name>
<proteinExistence type="predicted"/>
<sequence>MKITLMIDDKKKTFTAPFIGGRRLRDAMAMSEEMEGKQIGVESLDKIVDFMVDIFGKQFTIDDLYDGIESKELIPFYQKCIQKITGNLQNKANQLAELSGKNA</sequence>
<reference evidence="1 2" key="1">
    <citation type="submission" date="2012-01" db="EMBL/GenBank/DDBJ databases">
        <title>Complete sequence of chromosome of Clostridium pasteurianum BC1.</title>
        <authorList>
            <consortium name="US DOE Joint Genome Institute"/>
            <person name="Lucas S."/>
            <person name="Han J."/>
            <person name="Lapidus A."/>
            <person name="Cheng J.-F."/>
            <person name="Goodwin L."/>
            <person name="Pitluck S."/>
            <person name="Peters L."/>
            <person name="Mikhailova N."/>
            <person name="Teshima H."/>
            <person name="Detter J.C."/>
            <person name="Han C."/>
            <person name="Tapia R."/>
            <person name="Land M."/>
            <person name="Hauser L."/>
            <person name="Kyrpides N."/>
            <person name="Ivanova N."/>
            <person name="Pagani I."/>
            <person name="Dunn J."/>
            <person name="Taghavi S."/>
            <person name="Francis A."/>
            <person name="van der Lelie D."/>
            <person name="Woyke T."/>
        </authorList>
    </citation>
    <scope>NUCLEOTIDE SEQUENCE [LARGE SCALE GENOMIC DNA]</scope>
    <source>
        <strain evidence="1 2">BC1</strain>
    </source>
</reference>
<protein>
    <recommendedName>
        <fullName evidence="3">Phage protein</fullName>
    </recommendedName>
</protein>
<dbReference type="PATRIC" id="fig|86416.3.peg.1875"/>
<dbReference type="KEGG" id="cpas:Clopa_1904"/>
<dbReference type="EMBL" id="CP003261">
    <property type="protein sequence ID" value="AGK96804.1"/>
    <property type="molecule type" value="Genomic_DNA"/>
</dbReference>
<gene>
    <name evidence="1" type="ORF">Clopa_1904</name>
</gene>
<dbReference type="Pfam" id="PF23857">
    <property type="entry name" value="Phage_TAC_19"/>
    <property type="match status" value="1"/>
</dbReference>
<dbReference type="AlphaFoldDB" id="R4K8E6"/>
<dbReference type="HOGENOM" id="CLU_165924_0_0_9"/>
<dbReference type="STRING" id="86416.Clopa_1904"/>
<dbReference type="eggNOG" id="ENOG5032RWE">
    <property type="taxonomic scope" value="Bacteria"/>
</dbReference>
<dbReference type="Proteomes" id="UP000013523">
    <property type="component" value="Chromosome"/>
</dbReference>
<dbReference type="NCBIfam" id="NF047360">
    <property type="entry name" value="tail_chap_PVL"/>
    <property type="match status" value="1"/>
</dbReference>
<dbReference type="RefSeq" id="WP_015615122.1">
    <property type="nucleotide sequence ID" value="NC_021182.1"/>
</dbReference>
<evidence type="ECO:0000313" key="2">
    <source>
        <dbReference type="Proteomes" id="UP000013523"/>
    </source>
</evidence>
<keyword evidence="2" id="KW-1185">Reference proteome</keyword>